<feature type="transmembrane region" description="Helical" evidence="6">
    <location>
        <begin position="88"/>
        <end position="105"/>
    </location>
</feature>
<name>A0ABZ2CEF4_9BACI</name>
<dbReference type="SUPFAM" id="SSF103473">
    <property type="entry name" value="MFS general substrate transporter"/>
    <property type="match status" value="1"/>
</dbReference>
<dbReference type="Proteomes" id="UP001357223">
    <property type="component" value="Chromosome"/>
</dbReference>
<evidence type="ECO:0000256" key="1">
    <source>
        <dbReference type="ARBA" id="ARBA00004651"/>
    </source>
</evidence>
<feature type="transmembrane region" description="Helical" evidence="6">
    <location>
        <begin position="378"/>
        <end position="403"/>
    </location>
</feature>
<gene>
    <name evidence="8" type="ORF">R4Z09_30530</name>
</gene>
<dbReference type="InterPro" id="IPR020846">
    <property type="entry name" value="MFS_dom"/>
</dbReference>
<dbReference type="Pfam" id="PF07690">
    <property type="entry name" value="MFS_1"/>
    <property type="match status" value="1"/>
</dbReference>
<dbReference type="InterPro" id="IPR036259">
    <property type="entry name" value="MFS_trans_sf"/>
</dbReference>
<dbReference type="EMBL" id="CP137640">
    <property type="protein sequence ID" value="WVX81428.1"/>
    <property type="molecule type" value="Genomic_DNA"/>
</dbReference>
<dbReference type="PANTHER" id="PTHR23508">
    <property type="entry name" value="CARBOXYLIC ACID TRANSPORTER PROTEIN HOMOLOG"/>
    <property type="match status" value="1"/>
</dbReference>
<keyword evidence="5 6" id="KW-0472">Membrane</keyword>
<feature type="transmembrane region" description="Helical" evidence="6">
    <location>
        <begin position="176"/>
        <end position="195"/>
    </location>
</feature>
<dbReference type="Gene3D" id="1.20.1250.20">
    <property type="entry name" value="MFS general substrate transporter like domains"/>
    <property type="match status" value="1"/>
</dbReference>
<feature type="domain" description="Major facilitator superfamily (MFS) profile" evidence="7">
    <location>
        <begin position="22"/>
        <end position="433"/>
    </location>
</feature>
<reference evidence="8 9" key="1">
    <citation type="submission" date="2023-10" db="EMBL/GenBank/DDBJ databases">
        <title>Niallia locisalis sp.nov. isolated from a salt pond sample.</title>
        <authorList>
            <person name="Li X.-J."/>
            <person name="Dong L."/>
        </authorList>
    </citation>
    <scope>NUCLEOTIDE SEQUENCE [LARGE SCALE GENOMIC DNA]</scope>
    <source>
        <strain evidence="8 9">DSM 29761</strain>
    </source>
</reference>
<keyword evidence="4 6" id="KW-1133">Transmembrane helix</keyword>
<feature type="transmembrane region" description="Helical" evidence="6">
    <location>
        <begin position="252"/>
        <end position="271"/>
    </location>
</feature>
<dbReference type="InterPro" id="IPR011701">
    <property type="entry name" value="MFS"/>
</dbReference>
<dbReference type="InterPro" id="IPR005829">
    <property type="entry name" value="Sugar_transporter_CS"/>
</dbReference>
<evidence type="ECO:0000313" key="8">
    <source>
        <dbReference type="EMBL" id="WVX81428.1"/>
    </source>
</evidence>
<dbReference type="PANTHER" id="PTHR23508:SF10">
    <property type="entry name" value="CARBOXYLIC ACID TRANSPORTER PROTEIN HOMOLOG"/>
    <property type="match status" value="1"/>
</dbReference>
<keyword evidence="3 6" id="KW-0812">Transmembrane</keyword>
<sequence>MKNFNANEIYDKGTFNRYHFSLLFWLFITILFDGYDTAVYGAIVPVLMEEWSLTPVQAGAIGSYTVIGTVIGAFIFGLMADKIGPKKVTVISVILFSIFTVLAGFANSPVMFTVCRVIAGFGLGGVMPNVVALTTEFAPKKIRNAMVAIVFCGYSLGSMSVALLSTSIIGSFGWKPLYWLAGIMLFLLPIMVKALPESLQILAKQDKHDQIRAILRKAVPSEDIPDSVIFAKAAAQKHTKTPIAALFNNKRGLTTVMFWIASFCSFILIYAMNTWLTKLMIQAGYNLNSSLLFLALLNVGAIIGIIIGGFLMEKYGYKKVLLPLFLSGSVALVFIGITKSLVLAYILVGIIGAASIGIHSLMFPLVSQYYPPEMRSTGVGIMMAFGRVGGIVSPTLVGMLMALNLSVQVNFTVIAIAGVLGTLAMALVQEKHAYYNQNKNQPLQADKVV</sequence>
<evidence type="ECO:0000256" key="6">
    <source>
        <dbReference type="SAM" id="Phobius"/>
    </source>
</evidence>
<dbReference type="PROSITE" id="PS50850">
    <property type="entry name" value="MFS"/>
    <property type="match status" value="1"/>
</dbReference>
<protein>
    <submittedName>
        <fullName evidence="8">Aromatic acid/H+ symport family MFS transporter</fullName>
    </submittedName>
</protein>
<feature type="transmembrane region" description="Helical" evidence="6">
    <location>
        <begin position="20"/>
        <end position="43"/>
    </location>
</feature>
<organism evidence="8 9">
    <name type="scientific">Niallia oryzisoli</name>
    <dbReference type="NCBI Taxonomy" id="1737571"/>
    <lineage>
        <taxon>Bacteria</taxon>
        <taxon>Bacillati</taxon>
        <taxon>Bacillota</taxon>
        <taxon>Bacilli</taxon>
        <taxon>Bacillales</taxon>
        <taxon>Bacillaceae</taxon>
        <taxon>Niallia</taxon>
    </lineage>
</organism>
<evidence type="ECO:0000313" key="9">
    <source>
        <dbReference type="Proteomes" id="UP001357223"/>
    </source>
</evidence>
<evidence type="ECO:0000256" key="2">
    <source>
        <dbReference type="ARBA" id="ARBA00022448"/>
    </source>
</evidence>
<evidence type="ECO:0000256" key="3">
    <source>
        <dbReference type="ARBA" id="ARBA00022692"/>
    </source>
</evidence>
<feature type="transmembrane region" description="Helical" evidence="6">
    <location>
        <begin position="409"/>
        <end position="428"/>
    </location>
</feature>
<comment type="subcellular location">
    <subcellularLocation>
        <location evidence="1">Cell membrane</location>
        <topology evidence="1">Multi-pass membrane protein</topology>
    </subcellularLocation>
</comment>
<feature type="transmembrane region" description="Helical" evidence="6">
    <location>
        <begin position="320"/>
        <end position="337"/>
    </location>
</feature>
<dbReference type="PROSITE" id="PS00217">
    <property type="entry name" value="SUGAR_TRANSPORT_2"/>
    <property type="match status" value="1"/>
</dbReference>
<evidence type="ECO:0000259" key="7">
    <source>
        <dbReference type="PROSITE" id="PS50850"/>
    </source>
</evidence>
<evidence type="ECO:0000256" key="4">
    <source>
        <dbReference type="ARBA" id="ARBA00022989"/>
    </source>
</evidence>
<feature type="transmembrane region" description="Helical" evidence="6">
    <location>
        <begin position="343"/>
        <end position="366"/>
    </location>
</feature>
<keyword evidence="9" id="KW-1185">Reference proteome</keyword>
<evidence type="ECO:0000256" key="5">
    <source>
        <dbReference type="ARBA" id="ARBA00023136"/>
    </source>
</evidence>
<feature type="transmembrane region" description="Helical" evidence="6">
    <location>
        <begin position="145"/>
        <end position="170"/>
    </location>
</feature>
<feature type="transmembrane region" description="Helical" evidence="6">
    <location>
        <begin position="55"/>
        <end position="76"/>
    </location>
</feature>
<feature type="transmembrane region" description="Helical" evidence="6">
    <location>
        <begin position="291"/>
        <end position="311"/>
    </location>
</feature>
<keyword evidence="2" id="KW-0813">Transport</keyword>
<feature type="transmembrane region" description="Helical" evidence="6">
    <location>
        <begin position="111"/>
        <end position="133"/>
    </location>
</feature>
<dbReference type="CDD" id="cd17365">
    <property type="entry name" value="MFS_PcaK_like"/>
    <property type="match status" value="1"/>
</dbReference>
<dbReference type="RefSeq" id="WP_338450356.1">
    <property type="nucleotide sequence ID" value="NZ_CP137640.1"/>
</dbReference>
<proteinExistence type="predicted"/>
<accession>A0ABZ2CEF4</accession>